<dbReference type="PRINTS" id="PR00080">
    <property type="entry name" value="SDRFAMILY"/>
</dbReference>
<keyword evidence="4" id="KW-1185">Reference proteome</keyword>
<protein>
    <submittedName>
        <fullName evidence="3">Short-chain dehydrogenase/reductase SDR</fullName>
    </submittedName>
</protein>
<dbReference type="PANTHER" id="PTHR43477:SF1">
    <property type="entry name" value="DIHYDROANTICAPSIN 7-DEHYDROGENASE"/>
    <property type="match status" value="1"/>
</dbReference>
<dbReference type="KEGG" id="sdn:Sden_3110"/>
<dbReference type="PROSITE" id="PS00061">
    <property type="entry name" value="ADH_SHORT"/>
    <property type="match status" value="1"/>
</dbReference>
<dbReference type="InterPro" id="IPR036291">
    <property type="entry name" value="NAD(P)-bd_dom_sf"/>
</dbReference>
<dbReference type="GO" id="GO:0016491">
    <property type="term" value="F:oxidoreductase activity"/>
    <property type="evidence" value="ECO:0007669"/>
    <property type="project" value="UniProtKB-KW"/>
</dbReference>
<accession>Q12JI9</accession>
<evidence type="ECO:0000256" key="1">
    <source>
        <dbReference type="ARBA" id="ARBA00006484"/>
    </source>
</evidence>
<evidence type="ECO:0000313" key="3">
    <source>
        <dbReference type="EMBL" id="ABE56387.1"/>
    </source>
</evidence>
<dbReference type="PRINTS" id="PR00081">
    <property type="entry name" value="GDHRDH"/>
</dbReference>
<comment type="similarity">
    <text evidence="1">Belongs to the short-chain dehydrogenases/reductases (SDR) family.</text>
</comment>
<dbReference type="InterPro" id="IPR020904">
    <property type="entry name" value="Sc_DH/Rdtase_CS"/>
</dbReference>
<dbReference type="STRING" id="318161.Sden_3110"/>
<sequence>MMLDTKINPMDLTGKQVLVTGASAGIGRACCTLLSQLGAKIILTGRNQAGLEETLSSLSGNGHKIAVFDIKNINGLGDWVKYLRSEYGYLDSFVHCAGVQITKPIRSFDQGFFDDTMHVNLASAMAITQGFRLKRDRSKQGSIVFVSSIAGLIGQTGNTVYGASKAGLMSLTRGLAMELLRDNIRVNCVAPALVETEMAQRAQDSMTAAQFQHMLDQHPMGLGKPDDVANAVAFLLSDAAKWINAVTLPVEGGYLAN</sequence>
<dbReference type="InterPro" id="IPR051122">
    <property type="entry name" value="SDR_DHRS6-like"/>
</dbReference>
<dbReference type="InterPro" id="IPR002347">
    <property type="entry name" value="SDR_fam"/>
</dbReference>
<dbReference type="Gene3D" id="3.40.50.720">
    <property type="entry name" value="NAD(P)-binding Rossmann-like Domain"/>
    <property type="match status" value="1"/>
</dbReference>
<organism evidence="3 4">
    <name type="scientific">Shewanella denitrificans (strain OS217 / ATCC BAA-1090 / DSM 15013)</name>
    <dbReference type="NCBI Taxonomy" id="318161"/>
    <lineage>
        <taxon>Bacteria</taxon>
        <taxon>Pseudomonadati</taxon>
        <taxon>Pseudomonadota</taxon>
        <taxon>Gammaproteobacteria</taxon>
        <taxon>Alteromonadales</taxon>
        <taxon>Shewanellaceae</taxon>
        <taxon>Shewanella</taxon>
    </lineage>
</organism>
<gene>
    <name evidence="3" type="ordered locus">Sden_3110</name>
</gene>
<dbReference type="HOGENOM" id="CLU_010194_1_2_6"/>
<dbReference type="Proteomes" id="UP000001982">
    <property type="component" value="Chromosome"/>
</dbReference>
<evidence type="ECO:0000256" key="2">
    <source>
        <dbReference type="ARBA" id="ARBA00023002"/>
    </source>
</evidence>
<dbReference type="CDD" id="cd05233">
    <property type="entry name" value="SDR_c"/>
    <property type="match status" value="1"/>
</dbReference>
<dbReference type="AlphaFoldDB" id="Q12JI9"/>
<dbReference type="RefSeq" id="WP_011497533.1">
    <property type="nucleotide sequence ID" value="NC_007954.1"/>
</dbReference>
<name>Q12JI9_SHEDO</name>
<evidence type="ECO:0000313" key="4">
    <source>
        <dbReference type="Proteomes" id="UP000001982"/>
    </source>
</evidence>
<keyword evidence="2" id="KW-0560">Oxidoreductase</keyword>
<dbReference type="FunFam" id="3.40.50.720:FF:000084">
    <property type="entry name" value="Short-chain dehydrogenase reductase"/>
    <property type="match status" value="1"/>
</dbReference>
<dbReference type="Pfam" id="PF13561">
    <property type="entry name" value="adh_short_C2"/>
    <property type="match status" value="1"/>
</dbReference>
<proteinExistence type="inferred from homology"/>
<dbReference type="EMBL" id="CP000302">
    <property type="protein sequence ID" value="ABE56387.1"/>
    <property type="molecule type" value="Genomic_DNA"/>
</dbReference>
<dbReference type="eggNOG" id="COG1028">
    <property type="taxonomic scope" value="Bacteria"/>
</dbReference>
<dbReference type="SUPFAM" id="SSF51735">
    <property type="entry name" value="NAD(P)-binding Rossmann-fold domains"/>
    <property type="match status" value="1"/>
</dbReference>
<reference evidence="3 4" key="1">
    <citation type="submission" date="2006-03" db="EMBL/GenBank/DDBJ databases">
        <title>Complete sequence of Shewanella denitrificans OS217.</title>
        <authorList>
            <consortium name="US DOE Joint Genome Institute"/>
            <person name="Copeland A."/>
            <person name="Lucas S."/>
            <person name="Lapidus A."/>
            <person name="Barry K."/>
            <person name="Detter J.C."/>
            <person name="Glavina del Rio T."/>
            <person name="Hammon N."/>
            <person name="Israni S."/>
            <person name="Dalin E."/>
            <person name="Tice H."/>
            <person name="Pitluck S."/>
            <person name="Brettin T."/>
            <person name="Bruce D."/>
            <person name="Han C."/>
            <person name="Tapia R."/>
            <person name="Gilna P."/>
            <person name="Kiss H."/>
            <person name="Schmutz J."/>
            <person name="Larimer F."/>
            <person name="Land M."/>
            <person name="Hauser L."/>
            <person name="Kyrpides N."/>
            <person name="Lykidis A."/>
            <person name="Richardson P."/>
        </authorList>
    </citation>
    <scope>NUCLEOTIDE SEQUENCE [LARGE SCALE GENOMIC DNA]</scope>
    <source>
        <strain evidence="4">OS217 / ATCC BAA-1090 / DSM 15013</strain>
    </source>
</reference>
<dbReference type="PANTHER" id="PTHR43477">
    <property type="entry name" value="DIHYDROANTICAPSIN 7-DEHYDROGENASE"/>
    <property type="match status" value="1"/>
</dbReference>